<dbReference type="VEuPathDB" id="FungiDB:H310_10026"/>
<gene>
    <name evidence="1" type="ORF">H310_10026</name>
</gene>
<dbReference type="Gene3D" id="1.25.40.20">
    <property type="entry name" value="Ankyrin repeat-containing domain"/>
    <property type="match status" value="1"/>
</dbReference>
<dbReference type="EMBL" id="KI913975">
    <property type="protein sequence ID" value="ETV96709.1"/>
    <property type="molecule type" value="Genomic_DNA"/>
</dbReference>
<evidence type="ECO:0000313" key="1">
    <source>
        <dbReference type="EMBL" id="ETV96709.1"/>
    </source>
</evidence>
<dbReference type="STRING" id="157072.A0A024TRS4"/>
<dbReference type="PANTHER" id="PTHR46586:SF3">
    <property type="entry name" value="ANKYRIN REPEAT-CONTAINING PROTEIN"/>
    <property type="match status" value="1"/>
</dbReference>
<reference evidence="1" key="1">
    <citation type="submission" date="2013-12" db="EMBL/GenBank/DDBJ databases">
        <title>The Genome Sequence of Aphanomyces invadans NJM9701.</title>
        <authorList>
            <consortium name="The Broad Institute Genomics Platform"/>
            <person name="Russ C."/>
            <person name="Tyler B."/>
            <person name="van West P."/>
            <person name="Dieguez-Uribeondo J."/>
            <person name="Young S.K."/>
            <person name="Zeng Q."/>
            <person name="Gargeya S."/>
            <person name="Fitzgerald M."/>
            <person name="Abouelleil A."/>
            <person name="Alvarado L."/>
            <person name="Chapman S.B."/>
            <person name="Gainer-Dewar J."/>
            <person name="Goldberg J."/>
            <person name="Griggs A."/>
            <person name="Gujja S."/>
            <person name="Hansen M."/>
            <person name="Howarth C."/>
            <person name="Imamovic A."/>
            <person name="Ireland A."/>
            <person name="Larimer J."/>
            <person name="McCowan C."/>
            <person name="Murphy C."/>
            <person name="Pearson M."/>
            <person name="Poon T.W."/>
            <person name="Priest M."/>
            <person name="Roberts A."/>
            <person name="Saif S."/>
            <person name="Shea T."/>
            <person name="Sykes S."/>
            <person name="Wortman J."/>
            <person name="Nusbaum C."/>
            <person name="Birren B."/>
        </authorList>
    </citation>
    <scope>NUCLEOTIDE SEQUENCE [LARGE SCALE GENOMIC DNA]</scope>
    <source>
        <strain evidence="1">NJM9701</strain>
    </source>
</reference>
<dbReference type="AlphaFoldDB" id="A0A024TRS4"/>
<dbReference type="PANTHER" id="PTHR46586">
    <property type="entry name" value="ANKYRIN REPEAT-CONTAINING PROTEIN"/>
    <property type="match status" value="1"/>
</dbReference>
<proteinExistence type="predicted"/>
<dbReference type="RefSeq" id="XP_008874486.1">
    <property type="nucleotide sequence ID" value="XM_008876264.1"/>
</dbReference>
<accession>A0A024TRS4</accession>
<dbReference type="OrthoDB" id="187035at2759"/>
<dbReference type="InterPro" id="IPR036770">
    <property type="entry name" value="Ankyrin_rpt-contain_sf"/>
</dbReference>
<sequence>MAADPFIRAYFSPSISGMIGEFRDRYHSDMHRMLKLQYLQRLPRNVYSHEEYAANVAVLDAWLLENGLTRLNRLLDCIEDAHGIVLLYAAYSGRMDVVECAFGCVVVTPAMMLLLIDVAAWRNHRHAMDRAATNGHFDVVRWLHGHGFEAALPVIEGAATNGHLDVVQWLHKHLKNGCTIQLDG</sequence>
<name>A0A024TRS4_9STRA</name>
<dbReference type="InterPro" id="IPR052050">
    <property type="entry name" value="SecEffector_AnkRepeat"/>
</dbReference>
<dbReference type="GeneID" id="20087076"/>
<protein>
    <submittedName>
        <fullName evidence="1">Uncharacterized protein</fullName>
    </submittedName>
</protein>
<organism evidence="1">
    <name type="scientific">Aphanomyces invadans</name>
    <dbReference type="NCBI Taxonomy" id="157072"/>
    <lineage>
        <taxon>Eukaryota</taxon>
        <taxon>Sar</taxon>
        <taxon>Stramenopiles</taxon>
        <taxon>Oomycota</taxon>
        <taxon>Saprolegniomycetes</taxon>
        <taxon>Saprolegniales</taxon>
        <taxon>Verrucalvaceae</taxon>
        <taxon>Aphanomyces</taxon>
    </lineage>
</organism>
<dbReference type="SUPFAM" id="SSF48403">
    <property type="entry name" value="Ankyrin repeat"/>
    <property type="match status" value="1"/>
</dbReference>